<evidence type="ECO:0000256" key="8">
    <source>
        <dbReference type="SAM" id="Coils"/>
    </source>
</evidence>
<organism evidence="12 13">
    <name type="scientific">Alkalimarinus sediminis</name>
    <dbReference type="NCBI Taxonomy" id="1632866"/>
    <lineage>
        <taxon>Bacteria</taxon>
        <taxon>Pseudomonadati</taxon>
        <taxon>Pseudomonadota</taxon>
        <taxon>Gammaproteobacteria</taxon>
        <taxon>Alteromonadales</taxon>
        <taxon>Alteromonadaceae</taxon>
        <taxon>Alkalimarinus</taxon>
    </lineage>
</organism>
<dbReference type="FunFam" id="1.10.287.950:FF:000001">
    <property type="entry name" value="Methyl-accepting chemotaxis sensory transducer"/>
    <property type="match status" value="1"/>
</dbReference>
<dbReference type="EMBL" id="CP101527">
    <property type="protein sequence ID" value="UZW75120.1"/>
    <property type="molecule type" value="Genomic_DNA"/>
</dbReference>
<evidence type="ECO:0000256" key="7">
    <source>
        <dbReference type="PROSITE-ProRule" id="PRU00284"/>
    </source>
</evidence>
<dbReference type="InterPro" id="IPR004090">
    <property type="entry name" value="Chemotax_Me-accpt_rcpt"/>
</dbReference>
<dbReference type="SUPFAM" id="SSF58104">
    <property type="entry name" value="Methyl-accepting chemotaxis protein (MCP) signaling domain"/>
    <property type="match status" value="1"/>
</dbReference>
<keyword evidence="2 9" id="KW-0812">Transmembrane</keyword>
<dbReference type="CDD" id="cd06225">
    <property type="entry name" value="HAMP"/>
    <property type="match status" value="1"/>
</dbReference>
<feature type="coiled-coil region" evidence="8">
    <location>
        <begin position="452"/>
        <end position="500"/>
    </location>
</feature>
<dbReference type="PANTHER" id="PTHR32089">
    <property type="entry name" value="METHYL-ACCEPTING CHEMOTAXIS PROTEIN MCPB"/>
    <property type="match status" value="1"/>
</dbReference>
<reference evidence="12" key="1">
    <citation type="submission" date="2022-07" db="EMBL/GenBank/DDBJ databases">
        <title>Alkalimarinus sp. nov., isolated from gut of a Alitta virens.</title>
        <authorList>
            <person name="Yang A.I."/>
            <person name="Shin N.-R."/>
        </authorList>
    </citation>
    <scope>NUCLEOTIDE SEQUENCE</scope>
    <source>
        <strain evidence="12">FA028</strain>
    </source>
</reference>
<dbReference type="PANTHER" id="PTHR32089:SF119">
    <property type="entry name" value="METHYL-ACCEPTING CHEMOTAXIS PROTEIN CTPL"/>
    <property type="match status" value="1"/>
</dbReference>
<dbReference type="GO" id="GO:0004888">
    <property type="term" value="F:transmembrane signaling receptor activity"/>
    <property type="evidence" value="ECO:0007669"/>
    <property type="project" value="InterPro"/>
</dbReference>
<proteinExistence type="inferred from homology"/>
<dbReference type="GO" id="GO:0007165">
    <property type="term" value="P:signal transduction"/>
    <property type="evidence" value="ECO:0007669"/>
    <property type="project" value="UniProtKB-KW"/>
</dbReference>
<evidence type="ECO:0000256" key="5">
    <source>
        <dbReference type="ARBA" id="ARBA00023224"/>
    </source>
</evidence>
<dbReference type="InterPro" id="IPR004089">
    <property type="entry name" value="MCPsignal_dom"/>
</dbReference>
<dbReference type="Gene3D" id="1.10.287.950">
    <property type="entry name" value="Methyl-accepting chemotaxis protein"/>
    <property type="match status" value="1"/>
</dbReference>
<evidence type="ECO:0000313" key="12">
    <source>
        <dbReference type="EMBL" id="UZW75120.1"/>
    </source>
</evidence>
<evidence type="ECO:0000256" key="1">
    <source>
        <dbReference type="ARBA" id="ARBA00004141"/>
    </source>
</evidence>
<evidence type="ECO:0000256" key="9">
    <source>
        <dbReference type="SAM" id="Phobius"/>
    </source>
</evidence>
<feature type="domain" description="Methyl-accepting transducer" evidence="10">
    <location>
        <begin position="402"/>
        <end position="638"/>
    </location>
</feature>
<evidence type="ECO:0000256" key="4">
    <source>
        <dbReference type="ARBA" id="ARBA00023136"/>
    </source>
</evidence>
<comment type="similarity">
    <text evidence="6">Belongs to the methyl-accepting chemotaxis (MCP) protein family.</text>
</comment>
<protein>
    <submittedName>
        <fullName evidence="12">Methyl-accepting chemotaxis protein</fullName>
    </submittedName>
</protein>
<keyword evidence="5 7" id="KW-0807">Transducer</keyword>
<gene>
    <name evidence="12" type="ORF">NNL22_00495</name>
</gene>
<dbReference type="Pfam" id="PF00015">
    <property type="entry name" value="MCPsignal"/>
    <property type="match status" value="1"/>
</dbReference>
<dbReference type="Proteomes" id="UP001164472">
    <property type="component" value="Chromosome"/>
</dbReference>
<dbReference type="SMART" id="SM00283">
    <property type="entry name" value="MA"/>
    <property type="match status" value="1"/>
</dbReference>
<feature type="transmembrane region" description="Helical" evidence="9">
    <location>
        <begin position="22"/>
        <end position="41"/>
    </location>
</feature>
<evidence type="ECO:0000259" key="10">
    <source>
        <dbReference type="PROSITE" id="PS50111"/>
    </source>
</evidence>
<dbReference type="KEGG" id="asem:NNL22_00495"/>
<sequence length="674" mass="74138">MLKNILYPGMQLISRLGFANKFTLISLLFFIPLMWLSYSVIDGSYKEIKTTNSQREGLNVLGLTQNLVNSAEQFRDVKLVTAYQSNADSDILEQHKNAVKKAIQALEESDASFTKNETFQGLISAVTQSISATDSISVSATASPESTFSILNEVVSNSNALIKATLELSELSLDSNHRTKSMVDFATRDLKPYSNTIGLLRATGAYSLTQAYLSSTNADSLDSIAGKLYELQPQLERTINLMIPEDQPDMKERAMGLVEEISRLLEIVDIDIMTATELNKPWQQYFDEISTFTEMQYSLTNNIFAKVDEDLATRLEEQSSKLTLISIAIGTVMLLVVYLYASFYLSLRTSIDRLLEATTKMAEGDMTVQMTVATKDELGHLTEQFNQTAKRMRELIKEVHSTSDSVYQQSQEVSQITGVTSHAINQQMEETEQAASAMTEMSSNFSEVSEFSAQAENAAQEASNEANRGRDQVHKTLLNINNLAEEIQSSSTVIDQLAKDSANISQVLVQIKGIAEQTNLLALNAAIEAARAGEHGRGFAVVADEVRSLSGRTHESTVEIEEMVDKIQQGVSNAVSAMSNSHKMAEGTVIESKEVEEALEAIHDKVSSIAEMNTHIAEAVKQQAATAEDIDRNIVGISRVAEDNVGNAAETTRASEEMASKANQLREMLTSFKV</sequence>
<keyword evidence="4 9" id="KW-0472">Membrane</keyword>
<dbReference type="SMART" id="SM00304">
    <property type="entry name" value="HAMP"/>
    <property type="match status" value="1"/>
</dbReference>
<dbReference type="PROSITE" id="PS50111">
    <property type="entry name" value="CHEMOTAXIS_TRANSDUC_2"/>
    <property type="match status" value="1"/>
</dbReference>
<dbReference type="GO" id="GO:0016020">
    <property type="term" value="C:membrane"/>
    <property type="evidence" value="ECO:0007669"/>
    <property type="project" value="UniProtKB-SubCell"/>
</dbReference>
<keyword evidence="8" id="KW-0175">Coiled coil</keyword>
<dbReference type="PROSITE" id="PS50885">
    <property type="entry name" value="HAMP"/>
    <property type="match status" value="1"/>
</dbReference>
<evidence type="ECO:0000256" key="3">
    <source>
        <dbReference type="ARBA" id="ARBA00022989"/>
    </source>
</evidence>
<evidence type="ECO:0000259" key="11">
    <source>
        <dbReference type="PROSITE" id="PS50885"/>
    </source>
</evidence>
<evidence type="ECO:0000313" key="13">
    <source>
        <dbReference type="Proteomes" id="UP001164472"/>
    </source>
</evidence>
<comment type="subcellular location">
    <subcellularLocation>
        <location evidence="1">Membrane</location>
        <topology evidence="1">Multi-pass membrane protein</topology>
    </subcellularLocation>
</comment>
<feature type="domain" description="HAMP" evidence="11">
    <location>
        <begin position="345"/>
        <end position="397"/>
    </location>
</feature>
<dbReference type="InterPro" id="IPR003660">
    <property type="entry name" value="HAMP_dom"/>
</dbReference>
<dbReference type="Pfam" id="PF00672">
    <property type="entry name" value="HAMP"/>
    <property type="match status" value="1"/>
</dbReference>
<evidence type="ECO:0000256" key="6">
    <source>
        <dbReference type="ARBA" id="ARBA00029447"/>
    </source>
</evidence>
<keyword evidence="3 9" id="KW-1133">Transmembrane helix</keyword>
<dbReference type="PRINTS" id="PR00260">
    <property type="entry name" value="CHEMTRNSDUCR"/>
</dbReference>
<feature type="transmembrane region" description="Helical" evidence="9">
    <location>
        <begin position="322"/>
        <end position="345"/>
    </location>
</feature>
<evidence type="ECO:0000256" key="2">
    <source>
        <dbReference type="ARBA" id="ARBA00022692"/>
    </source>
</evidence>
<dbReference type="GO" id="GO:0006935">
    <property type="term" value="P:chemotaxis"/>
    <property type="evidence" value="ECO:0007669"/>
    <property type="project" value="InterPro"/>
</dbReference>
<dbReference type="AlphaFoldDB" id="A0A9E8HI63"/>
<name>A0A9E8HI63_9ALTE</name>
<dbReference type="RefSeq" id="WP_251811076.1">
    <property type="nucleotide sequence ID" value="NZ_CP101527.1"/>
</dbReference>
<keyword evidence="13" id="KW-1185">Reference proteome</keyword>
<accession>A0A9E8HI63</accession>